<dbReference type="AlphaFoldDB" id="A0A932ZSM9"/>
<dbReference type="Proteomes" id="UP000752292">
    <property type="component" value="Unassembled WGS sequence"/>
</dbReference>
<dbReference type="PANTHER" id="PTHR41729">
    <property type="entry name" value="GLUTAMYL-TRNA SYNTHETASE"/>
    <property type="match status" value="1"/>
</dbReference>
<name>A0A932ZSM9_UNCTE</name>
<dbReference type="PANTHER" id="PTHR41729:SF1">
    <property type="entry name" value="GLUTAMYL-TRNA SYNTHETASE"/>
    <property type="match status" value="1"/>
</dbReference>
<proteinExistence type="predicted"/>
<evidence type="ECO:0000313" key="2">
    <source>
        <dbReference type="Proteomes" id="UP000752292"/>
    </source>
</evidence>
<gene>
    <name evidence="1" type="ORF">HY618_01370</name>
</gene>
<feature type="non-terminal residue" evidence="1">
    <location>
        <position position="1"/>
    </location>
</feature>
<dbReference type="InterPro" id="IPR025255">
    <property type="entry name" value="DUF4202"/>
</dbReference>
<sequence length="126" mass="13982">PRDSYPRDRKGYLQWRTGLARFHAEKAGAILREAGYGGETVARVQSLLRKERLKSDPEAQLLEDAACLVFLESYFLDFSQQHEEEKVIGILRKTWAKMSPRGQKAALGLALPPEAAALVGKALSTA</sequence>
<organism evidence="1 2">
    <name type="scientific">Tectimicrobiota bacterium</name>
    <dbReference type="NCBI Taxonomy" id="2528274"/>
    <lineage>
        <taxon>Bacteria</taxon>
        <taxon>Pseudomonadati</taxon>
        <taxon>Nitrospinota/Tectimicrobiota group</taxon>
        <taxon>Candidatus Tectimicrobiota</taxon>
    </lineage>
</organism>
<protein>
    <submittedName>
        <fullName evidence="1">DUF4202 domain-containing protein</fullName>
    </submittedName>
</protein>
<reference evidence="1" key="1">
    <citation type="submission" date="2020-07" db="EMBL/GenBank/DDBJ databases">
        <title>Huge and variable diversity of episymbiotic CPR bacteria and DPANN archaea in groundwater ecosystems.</title>
        <authorList>
            <person name="He C.Y."/>
            <person name="Keren R."/>
            <person name="Whittaker M."/>
            <person name="Farag I.F."/>
            <person name="Doudna J."/>
            <person name="Cate J.H.D."/>
            <person name="Banfield J.F."/>
        </authorList>
    </citation>
    <scope>NUCLEOTIDE SEQUENCE</scope>
    <source>
        <strain evidence="1">NC_groundwater_1370_Ag_S-0.2um_69_93</strain>
    </source>
</reference>
<comment type="caution">
    <text evidence="1">The sequence shown here is derived from an EMBL/GenBank/DDBJ whole genome shotgun (WGS) entry which is preliminary data.</text>
</comment>
<dbReference type="EMBL" id="JACQRX010000059">
    <property type="protein sequence ID" value="MBI4251083.1"/>
    <property type="molecule type" value="Genomic_DNA"/>
</dbReference>
<dbReference type="Pfam" id="PF13875">
    <property type="entry name" value="DUF4202"/>
    <property type="match status" value="1"/>
</dbReference>
<accession>A0A932ZSM9</accession>
<evidence type="ECO:0000313" key="1">
    <source>
        <dbReference type="EMBL" id="MBI4251083.1"/>
    </source>
</evidence>